<evidence type="ECO:0000256" key="1">
    <source>
        <dbReference type="ARBA" id="ARBA00010638"/>
    </source>
</evidence>
<dbReference type="InterPro" id="IPR037171">
    <property type="entry name" value="NagB/RpiA_transferase-like"/>
</dbReference>
<name>A0A2S9V683_9ALTE</name>
<dbReference type="InterPro" id="IPR024185">
    <property type="entry name" value="FTHF_cligase-like_sf"/>
</dbReference>
<feature type="binding site" evidence="4">
    <location>
        <position position="59"/>
    </location>
    <ligand>
        <name>substrate</name>
    </ligand>
</feature>
<accession>A0A2S9V683</accession>
<evidence type="ECO:0000256" key="3">
    <source>
        <dbReference type="ARBA" id="ARBA00022840"/>
    </source>
</evidence>
<dbReference type="Proteomes" id="UP000238949">
    <property type="component" value="Unassembled WGS sequence"/>
</dbReference>
<feature type="binding site" evidence="4">
    <location>
        <position position="54"/>
    </location>
    <ligand>
        <name>substrate</name>
    </ligand>
</feature>
<evidence type="ECO:0000313" key="6">
    <source>
        <dbReference type="EMBL" id="PRO71969.1"/>
    </source>
</evidence>
<evidence type="ECO:0000313" key="7">
    <source>
        <dbReference type="Proteomes" id="UP000238949"/>
    </source>
</evidence>
<dbReference type="OrthoDB" id="9801938at2"/>
<dbReference type="InterPro" id="IPR002698">
    <property type="entry name" value="FTHF_cligase"/>
</dbReference>
<evidence type="ECO:0000256" key="4">
    <source>
        <dbReference type="PIRSR" id="PIRSR006806-1"/>
    </source>
</evidence>
<dbReference type="RefSeq" id="WP_105935936.1">
    <property type="nucleotide sequence ID" value="NZ_PVNP01000193.1"/>
</dbReference>
<evidence type="ECO:0000256" key="5">
    <source>
        <dbReference type="RuleBase" id="RU361279"/>
    </source>
</evidence>
<reference evidence="7" key="1">
    <citation type="journal article" date="2020" name="Int. J. Syst. Evol. Microbiol.">
        <title>Alteromonas alba sp. nov., a marine bacterium isolated from the seawater of the West Pacific Ocean.</title>
        <authorList>
            <person name="Sun C."/>
            <person name="Wu Y.-H."/>
            <person name="Xamxidin M."/>
            <person name="Cheng H."/>
            <person name="Xu X.-W."/>
        </authorList>
    </citation>
    <scope>NUCLEOTIDE SEQUENCE [LARGE SCALE GENOMIC DNA]</scope>
    <source>
        <strain evidence="7">190</strain>
    </source>
</reference>
<dbReference type="Gene3D" id="3.40.50.10420">
    <property type="entry name" value="NagB/RpiA/CoA transferase-like"/>
    <property type="match status" value="1"/>
</dbReference>
<proteinExistence type="inferred from homology"/>
<dbReference type="PANTHER" id="PTHR23407:SF1">
    <property type="entry name" value="5-FORMYLTETRAHYDROFOLATE CYCLO-LIGASE"/>
    <property type="match status" value="1"/>
</dbReference>
<comment type="catalytic activity">
    <reaction evidence="5">
        <text>(6S)-5-formyl-5,6,7,8-tetrahydrofolate + ATP = (6R)-5,10-methenyltetrahydrofolate + ADP + phosphate</text>
        <dbReference type="Rhea" id="RHEA:10488"/>
        <dbReference type="ChEBI" id="CHEBI:30616"/>
        <dbReference type="ChEBI" id="CHEBI:43474"/>
        <dbReference type="ChEBI" id="CHEBI:57455"/>
        <dbReference type="ChEBI" id="CHEBI:57457"/>
        <dbReference type="ChEBI" id="CHEBI:456216"/>
        <dbReference type="EC" id="6.3.3.2"/>
    </reaction>
</comment>
<dbReference type="GO" id="GO:0009396">
    <property type="term" value="P:folic acid-containing compound biosynthetic process"/>
    <property type="evidence" value="ECO:0007669"/>
    <property type="project" value="TreeGrafter"/>
</dbReference>
<feature type="binding site" evidence="4">
    <location>
        <begin position="9"/>
        <end position="13"/>
    </location>
    <ligand>
        <name>ATP</name>
        <dbReference type="ChEBI" id="CHEBI:30616"/>
    </ligand>
</feature>
<evidence type="ECO:0000256" key="2">
    <source>
        <dbReference type="ARBA" id="ARBA00022741"/>
    </source>
</evidence>
<dbReference type="GO" id="GO:0046872">
    <property type="term" value="F:metal ion binding"/>
    <property type="evidence" value="ECO:0007669"/>
    <property type="project" value="UniProtKB-KW"/>
</dbReference>
<comment type="caution">
    <text evidence="6">The sequence shown here is derived from an EMBL/GenBank/DDBJ whole genome shotgun (WGS) entry which is preliminary data.</text>
</comment>
<dbReference type="GO" id="GO:0005524">
    <property type="term" value="F:ATP binding"/>
    <property type="evidence" value="ECO:0007669"/>
    <property type="project" value="UniProtKB-KW"/>
</dbReference>
<dbReference type="SUPFAM" id="SSF100950">
    <property type="entry name" value="NagB/RpiA/CoA transferase-like"/>
    <property type="match status" value="1"/>
</dbReference>
<keyword evidence="6" id="KW-0436">Ligase</keyword>
<comment type="similarity">
    <text evidence="1 5">Belongs to the 5-formyltetrahydrofolate cyclo-ligase family.</text>
</comment>
<dbReference type="Pfam" id="PF01812">
    <property type="entry name" value="5-FTHF_cyc-lig"/>
    <property type="match status" value="1"/>
</dbReference>
<dbReference type="AlphaFoldDB" id="A0A2S9V683"/>
<dbReference type="PIRSF" id="PIRSF006806">
    <property type="entry name" value="FTHF_cligase"/>
    <property type="match status" value="1"/>
</dbReference>
<sequence>MTNTKPLTRRALRQSLRAQRNALSPGQQSEAARLLSEQIQSIMTQPNSTVAGYLANDGEIDLTPTIKGCQQNGVVTLPVLHPFTGKHLLFQTFTEQTEMTLNRFGISEPALNSTAIRLLSQHHLLLMPLVGFDAQGNRLGMGGGFYDRTLANINALKNRPTLVGVAHDCQQVDELPVEPWDVPLDLIVTPTQIISTR</sequence>
<feature type="binding site" evidence="4">
    <location>
        <begin position="138"/>
        <end position="146"/>
    </location>
    <ligand>
        <name>ATP</name>
        <dbReference type="ChEBI" id="CHEBI:30616"/>
    </ligand>
</feature>
<keyword evidence="5" id="KW-0479">Metal-binding</keyword>
<dbReference type="EMBL" id="PVNP01000193">
    <property type="protein sequence ID" value="PRO71969.1"/>
    <property type="molecule type" value="Genomic_DNA"/>
</dbReference>
<dbReference type="GO" id="GO:0030272">
    <property type="term" value="F:5-formyltetrahydrofolate cyclo-ligase activity"/>
    <property type="evidence" value="ECO:0007669"/>
    <property type="project" value="UniProtKB-EC"/>
</dbReference>
<dbReference type="GO" id="GO:0035999">
    <property type="term" value="P:tetrahydrofolate interconversion"/>
    <property type="evidence" value="ECO:0007669"/>
    <property type="project" value="TreeGrafter"/>
</dbReference>
<gene>
    <name evidence="6" type="ORF">C6Y40_18760</name>
</gene>
<dbReference type="EC" id="6.3.3.2" evidence="5"/>
<organism evidence="6 7">
    <name type="scientific">Alteromonas alba</name>
    <dbReference type="NCBI Taxonomy" id="2079529"/>
    <lineage>
        <taxon>Bacteria</taxon>
        <taxon>Pseudomonadati</taxon>
        <taxon>Pseudomonadota</taxon>
        <taxon>Gammaproteobacteria</taxon>
        <taxon>Alteromonadales</taxon>
        <taxon>Alteromonadaceae</taxon>
        <taxon>Alteromonas/Salinimonas group</taxon>
        <taxon>Alteromonas</taxon>
    </lineage>
</organism>
<protein>
    <recommendedName>
        <fullName evidence="5">5-formyltetrahydrofolate cyclo-ligase</fullName>
        <ecNumber evidence="5">6.3.3.2</ecNumber>
    </recommendedName>
</protein>
<keyword evidence="2 4" id="KW-0547">Nucleotide-binding</keyword>
<comment type="cofactor">
    <cofactor evidence="5">
        <name>Mg(2+)</name>
        <dbReference type="ChEBI" id="CHEBI:18420"/>
    </cofactor>
</comment>
<keyword evidence="7" id="KW-1185">Reference proteome</keyword>
<keyword evidence="5" id="KW-0460">Magnesium</keyword>
<dbReference type="NCBIfam" id="TIGR02727">
    <property type="entry name" value="MTHFS_bact"/>
    <property type="match status" value="1"/>
</dbReference>
<keyword evidence="3 4" id="KW-0067">ATP-binding</keyword>
<dbReference type="PANTHER" id="PTHR23407">
    <property type="entry name" value="ATPASE INHIBITOR/5-FORMYLTETRAHYDROFOLATE CYCLO-LIGASE"/>
    <property type="match status" value="1"/>
</dbReference>